<evidence type="ECO:0000313" key="2">
    <source>
        <dbReference type="EMBL" id="QKX59455.1"/>
    </source>
</evidence>
<dbReference type="AlphaFoldDB" id="A0A7H8R121"/>
<dbReference type="KEGG" id="trg:TRUGW13939_06589"/>
<dbReference type="Proteomes" id="UP000509510">
    <property type="component" value="Chromosome III"/>
</dbReference>
<sequence length="206" mass="23263">MAGVSRFSENFEHTRLDSTSSNMADAHYPAQKPQKLCPSPLCNAGKTMRSLMMKPYHGLCAITHSYKQHLNIMLNTNLNTSSKSPELLKGHDNVEAGSTAYGLRPASEEELRHQRERIHIDYVFGLGPDAYNITDTTTINNTTTTTTKKAAMPDLKYRTFDVRACWIQAYTSDTSSEIENINNTYNDYLYSISENSMITTIPEEDY</sequence>
<dbReference type="EMBL" id="CP055900">
    <property type="protein sequence ID" value="QKX59455.1"/>
    <property type="molecule type" value="Genomic_DNA"/>
</dbReference>
<protein>
    <submittedName>
        <fullName evidence="2">Uncharacterized protein</fullName>
    </submittedName>
</protein>
<organism evidence="2 3">
    <name type="scientific">Talaromyces rugulosus</name>
    <name type="common">Penicillium rugulosum</name>
    <dbReference type="NCBI Taxonomy" id="121627"/>
    <lineage>
        <taxon>Eukaryota</taxon>
        <taxon>Fungi</taxon>
        <taxon>Dikarya</taxon>
        <taxon>Ascomycota</taxon>
        <taxon>Pezizomycotina</taxon>
        <taxon>Eurotiomycetes</taxon>
        <taxon>Eurotiomycetidae</taxon>
        <taxon>Eurotiales</taxon>
        <taxon>Trichocomaceae</taxon>
        <taxon>Talaromyces</taxon>
        <taxon>Talaromyces sect. Islandici</taxon>
    </lineage>
</organism>
<dbReference type="RefSeq" id="XP_035345633.1">
    <property type="nucleotide sequence ID" value="XM_035489740.1"/>
</dbReference>
<dbReference type="OrthoDB" id="4227069at2759"/>
<keyword evidence="3" id="KW-1185">Reference proteome</keyword>
<name>A0A7H8R121_TALRU</name>
<evidence type="ECO:0000256" key="1">
    <source>
        <dbReference type="SAM" id="MobiDB-lite"/>
    </source>
</evidence>
<dbReference type="GeneID" id="55994084"/>
<accession>A0A7H8R121</accession>
<reference evidence="3" key="1">
    <citation type="submission" date="2020-06" db="EMBL/GenBank/DDBJ databases">
        <title>A chromosome-scale genome assembly of Talaromyces rugulosus W13939.</title>
        <authorList>
            <person name="Wang B."/>
            <person name="Guo L."/>
            <person name="Ye K."/>
            <person name="Wang L."/>
        </authorList>
    </citation>
    <scope>NUCLEOTIDE SEQUENCE [LARGE SCALE GENOMIC DNA]</scope>
    <source>
        <strain evidence="3">W13939</strain>
    </source>
</reference>
<feature type="region of interest" description="Disordered" evidence="1">
    <location>
        <begin position="1"/>
        <end position="32"/>
    </location>
</feature>
<gene>
    <name evidence="2" type="ORF">TRUGW13939_06589</name>
</gene>
<proteinExistence type="predicted"/>
<evidence type="ECO:0000313" key="3">
    <source>
        <dbReference type="Proteomes" id="UP000509510"/>
    </source>
</evidence>